<accession>W6RS83</accession>
<feature type="signal peptide" evidence="1">
    <location>
        <begin position="1"/>
        <end position="20"/>
    </location>
</feature>
<dbReference type="AlphaFoldDB" id="W6RS83"/>
<dbReference type="EMBL" id="HG916852">
    <property type="protein sequence ID" value="CDM57196.1"/>
    <property type="molecule type" value="Genomic_DNA"/>
</dbReference>
<dbReference type="RefSeq" id="WP_037069279.1">
    <property type="nucleotide sequence ID" value="NZ_HG916852.1"/>
</dbReference>
<evidence type="ECO:0000313" key="3">
    <source>
        <dbReference type="Proteomes" id="UP000019443"/>
    </source>
</evidence>
<sequence>MKLWVLAFSAAIAGATSAAADSLKSGYALCAAIDNSGLASKPCEVSAWSSAVIATVDMDSGEARDVCPRIAGLMKERGASFEAGWTLQIKSPFSNGESIAYCKL</sequence>
<dbReference type="Proteomes" id="UP000019443">
    <property type="component" value="Chromosome"/>
</dbReference>
<name>W6RS83_9HYPH</name>
<keyword evidence="3" id="KW-1185">Reference proteome</keyword>
<gene>
    <name evidence="2" type="ORF">LPU83_1524</name>
</gene>
<proteinExistence type="predicted"/>
<organism evidence="2 3">
    <name type="scientific">Rhizobium favelukesii</name>
    <dbReference type="NCBI Taxonomy" id="348824"/>
    <lineage>
        <taxon>Bacteria</taxon>
        <taxon>Pseudomonadati</taxon>
        <taxon>Pseudomonadota</taxon>
        <taxon>Alphaproteobacteria</taxon>
        <taxon>Hyphomicrobiales</taxon>
        <taxon>Rhizobiaceae</taxon>
        <taxon>Rhizobium/Agrobacterium group</taxon>
        <taxon>Rhizobium</taxon>
    </lineage>
</organism>
<dbReference type="PATRIC" id="fig|348824.6.peg.1642"/>
<protein>
    <recommendedName>
        <fullName evidence="4">Secreted protein</fullName>
    </recommendedName>
</protein>
<feature type="chain" id="PRO_5004880704" description="Secreted protein" evidence="1">
    <location>
        <begin position="21"/>
        <end position="104"/>
    </location>
</feature>
<dbReference type="HOGENOM" id="CLU_2247958_0_0_5"/>
<dbReference type="eggNOG" id="ENOG502ZG7P">
    <property type="taxonomic scope" value="Bacteria"/>
</dbReference>
<reference evidence="2" key="1">
    <citation type="submission" date="2013-11" db="EMBL/GenBank/DDBJ databases">
        <title>Draft genome sequence of the broad-host-range Rhizobium sp. LPU83 strain, a member of the low-genetic diversity Oregon-like Rhizobium sp. group.</title>
        <authorList>
            <person name="Wibberg D."/>
            <person name="Puehler A."/>
            <person name="Schlueter A."/>
        </authorList>
    </citation>
    <scope>NUCLEOTIDE SEQUENCE [LARGE SCALE GENOMIC DNA]</scope>
    <source>
        <strain evidence="2">LPU83</strain>
    </source>
</reference>
<evidence type="ECO:0000313" key="2">
    <source>
        <dbReference type="EMBL" id="CDM57196.1"/>
    </source>
</evidence>
<dbReference type="KEGG" id="rhl:LPU83_1524"/>
<evidence type="ECO:0000256" key="1">
    <source>
        <dbReference type="SAM" id="SignalP"/>
    </source>
</evidence>
<evidence type="ECO:0008006" key="4">
    <source>
        <dbReference type="Google" id="ProtNLM"/>
    </source>
</evidence>
<keyword evidence="1" id="KW-0732">Signal</keyword>